<reference evidence="1" key="1">
    <citation type="submission" date="2016-10" db="EMBL/GenBank/DDBJ databases">
        <authorList>
            <person name="Benchimol M."/>
            <person name="Almeida L.G."/>
            <person name="Vasconcelos A.T."/>
            <person name="Perreira-Neves A."/>
            <person name="Rosa I.A."/>
            <person name="Tasca T."/>
            <person name="Bogo M.R."/>
            <person name="de Souza W."/>
        </authorList>
    </citation>
    <scope>NUCLEOTIDE SEQUENCE [LARGE SCALE GENOMIC DNA]</scope>
    <source>
        <strain evidence="1">K</strain>
    </source>
</reference>
<proteinExistence type="predicted"/>
<comment type="caution">
    <text evidence="1">The sequence shown here is derived from an EMBL/GenBank/DDBJ whole genome shotgun (WGS) entry which is preliminary data.</text>
</comment>
<dbReference type="VEuPathDB" id="TrichDB:TRFO_32401"/>
<gene>
    <name evidence="1" type="ORF">TRFO_32401</name>
</gene>
<keyword evidence="2" id="KW-1185">Reference proteome</keyword>
<dbReference type="OrthoDB" id="361007at2759"/>
<organism evidence="1 2">
    <name type="scientific">Tritrichomonas foetus</name>
    <dbReference type="NCBI Taxonomy" id="1144522"/>
    <lineage>
        <taxon>Eukaryota</taxon>
        <taxon>Metamonada</taxon>
        <taxon>Parabasalia</taxon>
        <taxon>Tritrichomonadida</taxon>
        <taxon>Tritrichomonadidae</taxon>
        <taxon>Tritrichomonas</taxon>
    </lineage>
</organism>
<evidence type="ECO:0000313" key="2">
    <source>
        <dbReference type="Proteomes" id="UP000179807"/>
    </source>
</evidence>
<evidence type="ECO:0000313" key="1">
    <source>
        <dbReference type="EMBL" id="OHT00840.1"/>
    </source>
</evidence>
<dbReference type="AlphaFoldDB" id="A0A1J4JQZ8"/>
<dbReference type="SUPFAM" id="SSF159779">
    <property type="entry name" value="CdCA1 repeat-like"/>
    <property type="match status" value="1"/>
</dbReference>
<dbReference type="Proteomes" id="UP000179807">
    <property type="component" value="Unassembled WGS sequence"/>
</dbReference>
<dbReference type="RefSeq" id="XP_068353976.1">
    <property type="nucleotide sequence ID" value="XM_068508478.1"/>
</dbReference>
<accession>A0A1J4JQZ8</accession>
<dbReference type="GeneID" id="94843182"/>
<protein>
    <submittedName>
        <fullName evidence="1">Uncharacterized protein</fullName>
    </submittedName>
</protein>
<sequence length="250" mass="28254">MNKIYHQQSMGCGGSKVQATASNNLFCMSCIDGRATDEMMGSPGGDAGNVFRSIYATSNIFPDIVFDQKKMEEIILLCAKKFGHQLYYHTDDHAILHYNPKNDDHYDEAIKAENIGCGYFKLCVTAPDKLEESEKCVELAKTFLKALSEDVHDNSNKFDVVCLHGEHHELHVVISKIVKPLKADGETFIYHPKMELLEGQKIISTIGELELIILTKKDEIVEEYRQICKKHWSHVIVVLAPGVEIEKIKE</sequence>
<name>A0A1J4JQZ8_9EUKA</name>
<dbReference type="EMBL" id="MLAK01000937">
    <property type="protein sequence ID" value="OHT00840.1"/>
    <property type="molecule type" value="Genomic_DNA"/>
</dbReference>